<organism evidence="2 3">
    <name type="scientific">Suillus discolor</name>
    <dbReference type="NCBI Taxonomy" id="1912936"/>
    <lineage>
        <taxon>Eukaryota</taxon>
        <taxon>Fungi</taxon>
        <taxon>Dikarya</taxon>
        <taxon>Basidiomycota</taxon>
        <taxon>Agaricomycotina</taxon>
        <taxon>Agaricomycetes</taxon>
        <taxon>Agaricomycetidae</taxon>
        <taxon>Boletales</taxon>
        <taxon>Suillineae</taxon>
        <taxon>Suillaceae</taxon>
        <taxon>Suillus</taxon>
    </lineage>
</organism>
<dbReference type="AlphaFoldDB" id="A0A9P7F673"/>
<sequence>AGVSSKNVTLGDPRLKEIINVATKIKTPSLTVYLEPDIAEESLLAKNIEQELTYTSFCTVTAAVEIWYDPDLSSTIIEEDSVFVESFFAIPDEIESKLHLQSPWLLRLELDRAKMIDCKLTMALSPVAESFKTDIFVIWSRRGISRFAFLHVIH</sequence>
<dbReference type="GO" id="GO:0003677">
    <property type="term" value="F:DNA binding"/>
    <property type="evidence" value="ECO:0007669"/>
    <property type="project" value="InterPro"/>
</dbReference>
<dbReference type="Proteomes" id="UP000823399">
    <property type="component" value="Unassembled WGS sequence"/>
</dbReference>
<feature type="non-terminal residue" evidence="2">
    <location>
        <position position="1"/>
    </location>
</feature>
<reference evidence="2" key="1">
    <citation type="journal article" date="2020" name="New Phytol.">
        <title>Comparative genomics reveals dynamic genome evolution in host specialist ectomycorrhizal fungi.</title>
        <authorList>
            <person name="Lofgren L.A."/>
            <person name="Nguyen N.H."/>
            <person name="Vilgalys R."/>
            <person name="Ruytinx J."/>
            <person name="Liao H.L."/>
            <person name="Branco S."/>
            <person name="Kuo A."/>
            <person name="LaButti K."/>
            <person name="Lipzen A."/>
            <person name="Andreopoulos W."/>
            <person name="Pangilinan J."/>
            <person name="Riley R."/>
            <person name="Hundley H."/>
            <person name="Na H."/>
            <person name="Barry K."/>
            <person name="Grigoriev I.V."/>
            <person name="Stajich J.E."/>
            <person name="Kennedy P.G."/>
        </authorList>
    </citation>
    <scope>NUCLEOTIDE SEQUENCE</scope>
    <source>
        <strain evidence="2">FC423</strain>
    </source>
</reference>
<protein>
    <submittedName>
        <fullName evidence="2">RNA polymerase II largest subunit</fullName>
    </submittedName>
</protein>
<keyword evidence="3" id="KW-1185">Reference proteome</keyword>
<evidence type="ECO:0000313" key="2">
    <source>
        <dbReference type="EMBL" id="KAG2106771.1"/>
    </source>
</evidence>
<dbReference type="SUPFAM" id="SSF64484">
    <property type="entry name" value="beta and beta-prime subunits of DNA dependent RNA-polymerase"/>
    <property type="match status" value="1"/>
</dbReference>
<dbReference type="OrthoDB" id="3055786at2759"/>
<feature type="domain" description="RNA polymerase Rpb1" evidence="1">
    <location>
        <begin position="55"/>
        <end position="141"/>
    </location>
</feature>
<dbReference type="Gene3D" id="3.30.1360.140">
    <property type="match status" value="1"/>
</dbReference>
<accession>A0A9P7F673</accession>
<name>A0A9P7F673_9AGAM</name>
<comment type="caution">
    <text evidence="2">The sequence shown here is derived from an EMBL/GenBank/DDBJ whole genome shotgun (WGS) entry which is preliminary data.</text>
</comment>
<dbReference type="InterPro" id="IPR007073">
    <property type="entry name" value="RNA_pol_Rpb1_7"/>
</dbReference>
<evidence type="ECO:0000313" key="3">
    <source>
        <dbReference type="Proteomes" id="UP000823399"/>
    </source>
</evidence>
<dbReference type="EMBL" id="JABBWM010000034">
    <property type="protein sequence ID" value="KAG2106771.1"/>
    <property type="molecule type" value="Genomic_DNA"/>
</dbReference>
<dbReference type="GO" id="GO:0003899">
    <property type="term" value="F:DNA-directed RNA polymerase activity"/>
    <property type="evidence" value="ECO:0007669"/>
    <property type="project" value="UniProtKB-EC"/>
</dbReference>
<dbReference type="Pfam" id="PF04990">
    <property type="entry name" value="RNA_pol_Rpb1_7"/>
    <property type="match status" value="1"/>
</dbReference>
<proteinExistence type="predicted"/>
<gene>
    <name evidence="2" type="ORF">F5147DRAFT_578636</name>
</gene>
<evidence type="ECO:0000259" key="1">
    <source>
        <dbReference type="Pfam" id="PF04990"/>
    </source>
</evidence>
<dbReference type="RefSeq" id="XP_041291799.1">
    <property type="nucleotide sequence ID" value="XM_041431447.1"/>
</dbReference>
<dbReference type="InterPro" id="IPR038593">
    <property type="entry name" value="RNA_pol_Rpb1_7_sf"/>
</dbReference>
<dbReference type="GeneID" id="64693706"/>
<dbReference type="GO" id="GO:0006351">
    <property type="term" value="P:DNA-templated transcription"/>
    <property type="evidence" value="ECO:0007669"/>
    <property type="project" value="InterPro"/>
</dbReference>